<dbReference type="SUPFAM" id="SSF53383">
    <property type="entry name" value="PLP-dependent transferases"/>
    <property type="match status" value="1"/>
</dbReference>
<sequence>MSGLDHQLDSLLQQRKSKGRFRSLKTYDTSKDSNLVDFSSNDYLSITTSKAARQGLISRFESSPAVFGSTGSRLLSGSTTWHASLEKRFATFFHSPEALLFNSGWDANVSFFSTVPQPKDWVIYDELVHASVHSGMRASRVPTQRRLAFKHNDPASLRRVLRQISNEPGASDRKDVVFLALESLYSMDGDMAPLPAILDAMDEYIPRSRQCVVLDEAHSTGVYGRQGRGMGHALGEEGGWGDEGHSRGKGRIDVRLMTFGKAVGCSGAVLLCSPTIRSFLINFARPLIFSTALPHSTLLSLKSVWDVLESQEGDDRRQSLYALADHLHSLLVPILKSTSPKVLRLPPTSPDPFPQGNPYLRSDPASPILGLITPEPHALAQFFLDRGFIVRPVVPPTVPPGEERVRICLRAGMDKAVVERLAAILQDWARLKGKRQVVQGPSQGVVSLRAKL</sequence>
<gene>
    <name evidence="7" type="ORF">DB88DRAFT_489366</name>
</gene>
<dbReference type="GO" id="GO:0030170">
    <property type="term" value="F:pyridoxal phosphate binding"/>
    <property type="evidence" value="ECO:0007669"/>
    <property type="project" value="InterPro"/>
</dbReference>
<name>A0AAD9D185_PAPLA</name>
<evidence type="ECO:0000313" key="8">
    <source>
        <dbReference type="Proteomes" id="UP001182556"/>
    </source>
</evidence>
<dbReference type="InterPro" id="IPR015422">
    <property type="entry name" value="PyrdxlP-dep_Trfase_small"/>
</dbReference>
<dbReference type="Gene3D" id="3.90.1150.10">
    <property type="entry name" value="Aspartate Aminotransferase, domain 1"/>
    <property type="match status" value="1"/>
</dbReference>
<evidence type="ECO:0000256" key="4">
    <source>
        <dbReference type="ARBA" id="ARBA00022898"/>
    </source>
</evidence>
<keyword evidence="8" id="KW-1185">Reference proteome</keyword>
<dbReference type="Gene3D" id="3.40.640.10">
    <property type="entry name" value="Type I PLP-dependent aspartate aminotransferase-like (Major domain)"/>
    <property type="match status" value="1"/>
</dbReference>
<keyword evidence="3" id="KW-0808">Transferase</keyword>
<evidence type="ECO:0000256" key="3">
    <source>
        <dbReference type="ARBA" id="ARBA00022679"/>
    </source>
</evidence>
<dbReference type="InterPro" id="IPR004839">
    <property type="entry name" value="Aminotransferase_I/II_large"/>
</dbReference>
<dbReference type="Proteomes" id="UP001182556">
    <property type="component" value="Unassembled WGS sequence"/>
</dbReference>
<comment type="cofactor">
    <cofactor evidence="1 5">
        <name>pyridoxal 5'-phosphate</name>
        <dbReference type="ChEBI" id="CHEBI:597326"/>
    </cofactor>
</comment>
<dbReference type="GO" id="GO:0016740">
    <property type="term" value="F:transferase activity"/>
    <property type="evidence" value="ECO:0007669"/>
    <property type="project" value="UniProtKB-KW"/>
</dbReference>
<dbReference type="PANTHER" id="PTHR13693">
    <property type="entry name" value="CLASS II AMINOTRANSFERASE/8-AMINO-7-OXONONANOATE SYNTHASE"/>
    <property type="match status" value="1"/>
</dbReference>
<protein>
    <submittedName>
        <fullName evidence="7">8-amino-7-oxononanoatesynthase</fullName>
    </submittedName>
</protein>
<dbReference type="InterPro" id="IPR050087">
    <property type="entry name" value="AON_synthase_class-II"/>
</dbReference>
<evidence type="ECO:0000256" key="2">
    <source>
        <dbReference type="ARBA" id="ARBA00010008"/>
    </source>
</evidence>
<dbReference type="InterPro" id="IPR015421">
    <property type="entry name" value="PyrdxlP-dep_Trfase_major"/>
</dbReference>
<dbReference type="InterPro" id="IPR001917">
    <property type="entry name" value="Aminotrans_II_pyridoxalP_BS"/>
</dbReference>
<reference evidence="7" key="1">
    <citation type="submission" date="2023-02" db="EMBL/GenBank/DDBJ databases">
        <title>Identification and recombinant expression of a fungal hydrolase from Papiliotrema laurentii that hydrolyzes apple cutin and clears colloidal polyester polyurethane.</title>
        <authorList>
            <consortium name="DOE Joint Genome Institute"/>
            <person name="Roman V.A."/>
            <person name="Bojanowski C."/>
            <person name="Crable B.R."/>
            <person name="Wagner D.N."/>
            <person name="Hung C.S."/>
            <person name="Nadeau L.J."/>
            <person name="Schratz L."/>
            <person name="Haridas S."/>
            <person name="Pangilinan J."/>
            <person name="Lipzen A."/>
            <person name="Na H."/>
            <person name="Yan M."/>
            <person name="Ng V."/>
            <person name="Grigoriev I.V."/>
            <person name="Spatafora J.W."/>
            <person name="Barlow D."/>
            <person name="Biffinger J."/>
            <person name="Kelley-Loughnane N."/>
            <person name="Varaljay V.A."/>
            <person name="Crookes-Goodson W.J."/>
        </authorList>
    </citation>
    <scope>NUCLEOTIDE SEQUENCE</scope>
    <source>
        <strain evidence="7">5307AH</strain>
    </source>
</reference>
<dbReference type="GO" id="GO:0009102">
    <property type="term" value="P:biotin biosynthetic process"/>
    <property type="evidence" value="ECO:0007669"/>
    <property type="project" value="TreeGrafter"/>
</dbReference>
<accession>A0AAD9D185</accession>
<dbReference type="AlphaFoldDB" id="A0AAD9D185"/>
<evidence type="ECO:0000256" key="1">
    <source>
        <dbReference type="ARBA" id="ARBA00001933"/>
    </source>
</evidence>
<dbReference type="PROSITE" id="PS00599">
    <property type="entry name" value="AA_TRANSFER_CLASS_2"/>
    <property type="match status" value="1"/>
</dbReference>
<dbReference type="Pfam" id="PF00155">
    <property type="entry name" value="Aminotran_1_2"/>
    <property type="match status" value="1"/>
</dbReference>
<evidence type="ECO:0000313" key="7">
    <source>
        <dbReference type="EMBL" id="KAK1924183.1"/>
    </source>
</evidence>
<organism evidence="7 8">
    <name type="scientific">Papiliotrema laurentii</name>
    <name type="common">Cryptococcus laurentii</name>
    <dbReference type="NCBI Taxonomy" id="5418"/>
    <lineage>
        <taxon>Eukaryota</taxon>
        <taxon>Fungi</taxon>
        <taxon>Dikarya</taxon>
        <taxon>Basidiomycota</taxon>
        <taxon>Agaricomycotina</taxon>
        <taxon>Tremellomycetes</taxon>
        <taxon>Tremellales</taxon>
        <taxon>Rhynchogastremaceae</taxon>
        <taxon>Papiliotrema</taxon>
    </lineage>
</organism>
<comment type="similarity">
    <text evidence="2">Belongs to the class-II pyridoxal-phosphate-dependent aminotransferase family. BioF subfamily.</text>
</comment>
<evidence type="ECO:0000256" key="5">
    <source>
        <dbReference type="RuleBase" id="RU003693"/>
    </source>
</evidence>
<feature type="domain" description="Aminotransferase class I/classII large" evidence="6">
    <location>
        <begin position="34"/>
        <end position="423"/>
    </location>
</feature>
<proteinExistence type="inferred from homology"/>
<dbReference type="InterPro" id="IPR015424">
    <property type="entry name" value="PyrdxlP-dep_Trfase"/>
</dbReference>
<evidence type="ECO:0000259" key="6">
    <source>
        <dbReference type="Pfam" id="PF00155"/>
    </source>
</evidence>
<dbReference type="EMBL" id="JAODAN010000005">
    <property type="protein sequence ID" value="KAK1924183.1"/>
    <property type="molecule type" value="Genomic_DNA"/>
</dbReference>
<comment type="caution">
    <text evidence="7">The sequence shown here is derived from an EMBL/GenBank/DDBJ whole genome shotgun (WGS) entry which is preliminary data.</text>
</comment>
<keyword evidence="4 5" id="KW-0663">Pyridoxal phosphate</keyword>
<dbReference type="PANTHER" id="PTHR13693:SF77">
    <property type="entry name" value="8-AMINO-7-OXONONANOATE SYNTHASE"/>
    <property type="match status" value="1"/>
</dbReference>